<organism evidence="2 3">
    <name type="scientific">Orbilia blumenaviensis</name>
    <dbReference type="NCBI Taxonomy" id="1796055"/>
    <lineage>
        <taxon>Eukaryota</taxon>
        <taxon>Fungi</taxon>
        <taxon>Dikarya</taxon>
        <taxon>Ascomycota</taxon>
        <taxon>Pezizomycotina</taxon>
        <taxon>Orbiliomycetes</taxon>
        <taxon>Orbiliales</taxon>
        <taxon>Orbiliaceae</taxon>
        <taxon>Orbilia</taxon>
    </lineage>
</organism>
<evidence type="ECO:0000313" key="3">
    <source>
        <dbReference type="Proteomes" id="UP001373714"/>
    </source>
</evidence>
<proteinExistence type="predicted"/>
<name>A0AAV9U021_9PEZI</name>
<accession>A0AAV9U021</accession>
<sequence length="187" mass="21601">MASQIPRPKRISISMDTNKSLPPLPPEPRTPQSHKFVGRSISYSVLQPPDSAPVSRIRDASCNSERLTRLKAELFGDREDGSDEDAGQKHVCRAMSLINSPDQTVTDDPGLYENSAWWAGRYTAINDYFMSEMPKSTQEERDIRIRRRMFELCEGNHEKQRSLQMWWVAFNMKQNQREETKKQQAVV</sequence>
<dbReference type="EMBL" id="JAVHNS010000017">
    <property type="protein sequence ID" value="KAK6332647.1"/>
    <property type="molecule type" value="Genomic_DNA"/>
</dbReference>
<evidence type="ECO:0000256" key="1">
    <source>
        <dbReference type="SAM" id="MobiDB-lite"/>
    </source>
</evidence>
<feature type="region of interest" description="Disordered" evidence="1">
    <location>
        <begin position="1"/>
        <end position="34"/>
    </location>
</feature>
<dbReference type="Proteomes" id="UP001373714">
    <property type="component" value="Unassembled WGS sequence"/>
</dbReference>
<keyword evidence="3" id="KW-1185">Reference proteome</keyword>
<gene>
    <name evidence="2" type="ORF">TWF730_004307</name>
</gene>
<evidence type="ECO:0000313" key="2">
    <source>
        <dbReference type="EMBL" id="KAK6332647.1"/>
    </source>
</evidence>
<reference evidence="2 3" key="1">
    <citation type="submission" date="2019-10" db="EMBL/GenBank/DDBJ databases">
        <authorList>
            <person name="Palmer J.M."/>
        </authorList>
    </citation>
    <scope>NUCLEOTIDE SEQUENCE [LARGE SCALE GENOMIC DNA]</scope>
    <source>
        <strain evidence="2 3">TWF730</strain>
    </source>
</reference>
<comment type="caution">
    <text evidence="2">The sequence shown here is derived from an EMBL/GenBank/DDBJ whole genome shotgun (WGS) entry which is preliminary data.</text>
</comment>
<protein>
    <submittedName>
        <fullName evidence="2">Uncharacterized protein</fullName>
    </submittedName>
</protein>
<dbReference type="AlphaFoldDB" id="A0AAV9U021"/>